<keyword evidence="2" id="KW-0812">Transmembrane</keyword>
<evidence type="ECO:0000256" key="1">
    <source>
        <dbReference type="SAM" id="MobiDB-lite"/>
    </source>
</evidence>
<feature type="signal peptide" evidence="3">
    <location>
        <begin position="1"/>
        <end position="17"/>
    </location>
</feature>
<dbReference type="VEuPathDB" id="FungiDB:SCHCODRAFT_02513167"/>
<keyword evidence="2" id="KW-1133">Transmembrane helix</keyword>
<sequence>MVVVFEFLSTLLTMVQCVPAVREQRRIGTSGVFQRTLIVAIFEQGIAYYCFVSVFTVTALILNYIAPKGFPQRLLNAFTLPISGILTARFILHLRTMAGQDVIMSQASTDDSLELSRMTFHVQDNPTVAAEPYDVSRSPSRSPSFAPPSDIEDDGIATEPASTPRRFDSDTLRPPQIL</sequence>
<evidence type="ECO:0000313" key="4">
    <source>
        <dbReference type="EMBL" id="EFI94204.1"/>
    </source>
</evidence>
<dbReference type="AlphaFoldDB" id="D8QEP1"/>
<accession>D8QEP1</accession>
<protein>
    <submittedName>
        <fullName evidence="4">Expressed protein</fullName>
    </submittedName>
</protein>
<keyword evidence="2" id="KW-0472">Membrane</keyword>
<dbReference type="EMBL" id="GL377310">
    <property type="protein sequence ID" value="EFI94204.1"/>
    <property type="molecule type" value="Genomic_DNA"/>
</dbReference>
<feature type="transmembrane region" description="Helical" evidence="2">
    <location>
        <begin position="46"/>
        <end position="66"/>
    </location>
</feature>
<organism evidence="5">
    <name type="scientific">Schizophyllum commune (strain H4-8 / FGSC 9210)</name>
    <name type="common">Split gill fungus</name>
    <dbReference type="NCBI Taxonomy" id="578458"/>
    <lineage>
        <taxon>Eukaryota</taxon>
        <taxon>Fungi</taxon>
        <taxon>Dikarya</taxon>
        <taxon>Basidiomycota</taxon>
        <taxon>Agaricomycotina</taxon>
        <taxon>Agaricomycetes</taxon>
        <taxon>Agaricomycetidae</taxon>
        <taxon>Agaricales</taxon>
        <taxon>Schizophyllaceae</taxon>
        <taxon>Schizophyllum</taxon>
    </lineage>
</organism>
<evidence type="ECO:0000256" key="2">
    <source>
        <dbReference type="SAM" id="Phobius"/>
    </source>
</evidence>
<keyword evidence="5" id="KW-1185">Reference proteome</keyword>
<proteinExistence type="predicted"/>
<gene>
    <name evidence="4" type="ORF">SCHCODRAFT_85931</name>
</gene>
<dbReference type="RefSeq" id="XP_003029107.1">
    <property type="nucleotide sequence ID" value="XM_003029061.1"/>
</dbReference>
<feature type="chain" id="PRO_5003120782" evidence="3">
    <location>
        <begin position="18"/>
        <end position="178"/>
    </location>
</feature>
<evidence type="ECO:0000313" key="5">
    <source>
        <dbReference type="Proteomes" id="UP000007431"/>
    </source>
</evidence>
<evidence type="ECO:0000256" key="3">
    <source>
        <dbReference type="SAM" id="SignalP"/>
    </source>
</evidence>
<dbReference type="InParanoid" id="D8QEP1"/>
<dbReference type="OrthoDB" id="3267855at2759"/>
<keyword evidence="3" id="KW-0732">Signal</keyword>
<feature type="compositionally biased region" description="Low complexity" evidence="1">
    <location>
        <begin position="136"/>
        <end position="149"/>
    </location>
</feature>
<name>D8QEP1_SCHCM</name>
<dbReference type="GeneID" id="9593857"/>
<dbReference type="eggNOG" id="ENOG502SNJ0">
    <property type="taxonomic scope" value="Eukaryota"/>
</dbReference>
<reference evidence="4 5" key="1">
    <citation type="journal article" date="2010" name="Nat. Biotechnol.">
        <title>Genome sequence of the model mushroom Schizophyllum commune.</title>
        <authorList>
            <person name="Ohm R.A."/>
            <person name="de Jong J.F."/>
            <person name="Lugones L.G."/>
            <person name="Aerts A."/>
            <person name="Kothe E."/>
            <person name="Stajich J.E."/>
            <person name="de Vries R.P."/>
            <person name="Record E."/>
            <person name="Levasseur A."/>
            <person name="Baker S.E."/>
            <person name="Bartholomew K.A."/>
            <person name="Coutinho P.M."/>
            <person name="Erdmann S."/>
            <person name="Fowler T.J."/>
            <person name="Gathman A.C."/>
            <person name="Lombard V."/>
            <person name="Henrissat B."/>
            <person name="Knabe N."/>
            <person name="Kuees U."/>
            <person name="Lilly W.W."/>
            <person name="Lindquist E."/>
            <person name="Lucas S."/>
            <person name="Magnuson J.K."/>
            <person name="Piumi F."/>
            <person name="Raudaskoski M."/>
            <person name="Salamov A."/>
            <person name="Schmutz J."/>
            <person name="Schwarze F.W.M.R."/>
            <person name="vanKuyk P.A."/>
            <person name="Horton J.S."/>
            <person name="Grigoriev I.V."/>
            <person name="Woesten H.A.B."/>
        </authorList>
    </citation>
    <scope>NUCLEOTIDE SEQUENCE [LARGE SCALE GENOMIC DNA]</scope>
    <source>
        <strain evidence="5">H4-8 / FGSC 9210</strain>
    </source>
</reference>
<dbReference type="Proteomes" id="UP000007431">
    <property type="component" value="Unassembled WGS sequence"/>
</dbReference>
<dbReference type="KEGG" id="scm:SCHCO_02513167"/>
<feature type="region of interest" description="Disordered" evidence="1">
    <location>
        <begin position="131"/>
        <end position="178"/>
    </location>
</feature>
<dbReference type="HOGENOM" id="CLU_1511435_0_0_1"/>